<feature type="compositionally biased region" description="Basic and acidic residues" evidence="4">
    <location>
        <begin position="332"/>
        <end position="342"/>
    </location>
</feature>
<dbReference type="OrthoDB" id="5839404at2759"/>
<dbReference type="PANTHER" id="PTHR21402:SF5">
    <property type="entry name" value="GAMETOCYTE SPECIFIC FACTOR 1"/>
    <property type="match status" value="1"/>
</dbReference>
<feature type="domain" description="CHHC U11-48K-type" evidence="5">
    <location>
        <begin position="90"/>
        <end position="112"/>
    </location>
</feature>
<dbReference type="SUPFAM" id="SSF57667">
    <property type="entry name" value="beta-beta-alpha zinc fingers"/>
    <property type="match status" value="1"/>
</dbReference>
<feature type="region of interest" description="Disordered" evidence="4">
    <location>
        <begin position="318"/>
        <end position="506"/>
    </location>
</feature>
<dbReference type="InterPro" id="IPR022776">
    <property type="entry name" value="TRM13/UPF0224_CHHC_Znf_dom"/>
</dbReference>
<dbReference type="PANTHER" id="PTHR21402">
    <property type="entry name" value="GAMETOCYTE SPECIFIC FACTOR 1-RELATED"/>
    <property type="match status" value="1"/>
</dbReference>
<keyword evidence="7" id="KW-1185">Reference proteome</keyword>
<evidence type="ECO:0000256" key="1">
    <source>
        <dbReference type="ARBA" id="ARBA00022723"/>
    </source>
</evidence>
<sequence length="506" mass="56067">MTSFHSSNDFLGFFRAVCVHTIILAVQFFSNCKNVLIAKQNQKNTSGVTAKEHLAPIHSNFVREVVSLCPVVLRNAAILRIMDAAEPTLICPYNKSHSIISSRMQFHLTKCRAQHPASEKAVCPFNSTHIVPKVELDYHIAACCDRIVLDSFTCKVGSSNAPKLELTKAKPLLIKSDENWEVSYHKTTCENRLPLEKFIYEIGSSQGSEVAIEPEPIPIEGEESWGTSYHKTTCPNRLPLEKFIYEIGSSQGSEVAIEPEPIPIEGEESWGTSDEPPVSVLEQVHETSRQKPTLHALIGAPKSERKAFRNQERLRIQRVLDQQGEQRGGASKKVESQRRMESETTANEVTPPSHNRNRTVNTSQANIQTNTDYTNVAGTSRGRTVNPRNPWGTRPAENIVASHNFPQLIPDNNAGPRPGTSRDDERNVPAASSSRVNTTRPTTNPVQERDPTNPWRVPRPPVTSTSTNNPSTSTSTNTSTTDAGEFPSLPVASRGRGRGRFKPKNK</sequence>
<feature type="compositionally biased region" description="Basic residues" evidence="4">
    <location>
        <begin position="495"/>
        <end position="506"/>
    </location>
</feature>
<evidence type="ECO:0000256" key="2">
    <source>
        <dbReference type="ARBA" id="ARBA00022771"/>
    </source>
</evidence>
<feature type="compositionally biased region" description="Polar residues" evidence="4">
    <location>
        <begin position="343"/>
        <end position="387"/>
    </location>
</feature>
<feature type="domain" description="CHHC U11-48K-type" evidence="5">
    <location>
        <begin position="122"/>
        <end position="143"/>
    </location>
</feature>
<gene>
    <name evidence="6" type="ORF">NEZAVI_LOCUS12652</name>
</gene>
<evidence type="ECO:0000313" key="7">
    <source>
        <dbReference type="Proteomes" id="UP001152798"/>
    </source>
</evidence>
<feature type="compositionally biased region" description="Polar residues" evidence="4">
    <location>
        <begin position="430"/>
        <end position="446"/>
    </location>
</feature>
<evidence type="ECO:0000256" key="3">
    <source>
        <dbReference type="ARBA" id="ARBA00022833"/>
    </source>
</evidence>
<dbReference type="InterPro" id="IPR051591">
    <property type="entry name" value="UPF0224_FAM112_RNA_Proc"/>
</dbReference>
<accession>A0A9P0MT95</accession>
<keyword evidence="3" id="KW-0862">Zinc</keyword>
<dbReference type="AlphaFoldDB" id="A0A9P0MT95"/>
<evidence type="ECO:0000256" key="4">
    <source>
        <dbReference type="SAM" id="MobiDB-lite"/>
    </source>
</evidence>
<name>A0A9P0MT95_NEZVI</name>
<organism evidence="6 7">
    <name type="scientific">Nezara viridula</name>
    <name type="common">Southern green stink bug</name>
    <name type="synonym">Cimex viridulus</name>
    <dbReference type="NCBI Taxonomy" id="85310"/>
    <lineage>
        <taxon>Eukaryota</taxon>
        <taxon>Metazoa</taxon>
        <taxon>Ecdysozoa</taxon>
        <taxon>Arthropoda</taxon>
        <taxon>Hexapoda</taxon>
        <taxon>Insecta</taxon>
        <taxon>Pterygota</taxon>
        <taxon>Neoptera</taxon>
        <taxon>Paraneoptera</taxon>
        <taxon>Hemiptera</taxon>
        <taxon>Heteroptera</taxon>
        <taxon>Panheteroptera</taxon>
        <taxon>Pentatomomorpha</taxon>
        <taxon>Pentatomoidea</taxon>
        <taxon>Pentatomidae</taxon>
        <taxon>Pentatominae</taxon>
        <taxon>Nezara</taxon>
    </lineage>
</organism>
<reference evidence="6" key="1">
    <citation type="submission" date="2022-01" db="EMBL/GenBank/DDBJ databases">
        <authorList>
            <person name="King R."/>
        </authorList>
    </citation>
    <scope>NUCLEOTIDE SEQUENCE</scope>
</reference>
<evidence type="ECO:0000313" key="6">
    <source>
        <dbReference type="EMBL" id="CAH1404199.1"/>
    </source>
</evidence>
<keyword evidence="1" id="KW-0479">Metal-binding</keyword>
<feature type="compositionally biased region" description="Low complexity" evidence="4">
    <location>
        <begin position="463"/>
        <end position="481"/>
    </location>
</feature>
<dbReference type="GO" id="GO:0008270">
    <property type="term" value="F:zinc ion binding"/>
    <property type="evidence" value="ECO:0007669"/>
    <property type="project" value="UniProtKB-KW"/>
</dbReference>
<dbReference type="EMBL" id="OV725082">
    <property type="protein sequence ID" value="CAH1404199.1"/>
    <property type="molecule type" value="Genomic_DNA"/>
</dbReference>
<keyword evidence="2" id="KW-0863">Zinc-finger</keyword>
<dbReference type="Pfam" id="PF05253">
    <property type="entry name" value="zf-U11-48K"/>
    <property type="match status" value="2"/>
</dbReference>
<protein>
    <recommendedName>
        <fullName evidence="5">CHHC U11-48K-type domain-containing protein</fullName>
    </recommendedName>
</protein>
<dbReference type="InterPro" id="IPR036236">
    <property type="entry name" value="Znf_C2H2_sf"/>
</dbReference>
<dbReference type="Proteomes" id="UP001152798">
    <property type="component" value="Chromosome 6"/>
</dbReference>
<evidence type="ECO:0000259" key="5">
    <source>
        <dbReference type="Pfam" id="PF05253"/>
    </source>
</evidence>
<proteinExistence type="predicted"/>